<evidence type="ECO:0000313" key="2">
    <source>
        <dbReference type="Proteomes" id="UP000796880"/>
    </source>
</evidence>
<proteinExistence type="predicted"/>
<accession>A0A8K0E5C2</accession>
<sequence length="218" mass="25213">MELNKEEVQSLVERAWSLHGRLNVEIKNSIRLCRFCPDYGRNFDLTETPFDERERLIAISDSMKEVEEILMFLQRLSSRQVSERHSALTLLEESRLILIEMVTQYQGRALDVVRELNECFGNENAERLKKNDEPNVENKRFLSGCNVRKLFFIPWKWENVVGIAVRFFLVSASISSMLPVYRISRHLLTSSGGKVGSLFVDTSRGPRNTPLDVLYARG</sequence>
<gene>
    <name evidence="1" type="ORF">FNV43_RR18182</name>
</gene>
<dbReference type="OrthoDB" id="1892915at2759"/>
<dbReference type="EMBL" id="VOIH02000008">
    <property type="protein sequence ID" value="KAF3439904.1"/>
    <property type="molecule type" value="Genomic_DNA"/>
</dbReference>
<comment type="caution">
    <text evidence="1">The sequence shown here is derived from an EMBL/GenBank/DDBJ whole genome shotgun (WGS) entry which is preliminary data.</text>
</comment>
<organism evidence="1 2">
    <name type="scientific">Rhamnella rubrinervis</name>
    <dbReference type="NCBI Taxonomy" id="2594499"/>
    <lineage>
        <taxon>Eukaryota</taxon>
        <taxon>Viridiplantae</taxon>
        <taxon>Streptophyta</taxon>
        <taxon>Embryophyta</taxon>
        <taxon>Tracheophyta</taxon>
        <taxon>Spermatophyta</taxon>
        <taxon>Magnoliopsida</taxon>
        <taxon>eudicotyledons</taxon>
        <taxon>Gunneridae</taxon>
        <taxon>Pentapetalae</taxon>
        <taxon>rosids</taxon>
        <taxon>fabids</taxon>
        <taxon>Rosales</taxon>
        <taxon>Rhamnaceae</taxon>
        <taxon>rhamnoid group</taxon>
        <taxon>Rhamneae</taxon>
        <taxon>Rhamnella</taxon>
    </lineage>
</organism>
<protein>
    <submittedName>
        <fullName evidence="1">Uncharacterized protein</fullName>
    </submittedName>
</protein>
<dbReference type="Proteomes" id="UP000796880">
    <property type="component" value="Unassembled WGS sequence"/>
</dbReference>
<dbReference type="AlphaFoldDB" id="A0A8K0E5C2"/>
<name>A0A8K0E5C2_9ROSA</name>
<dbReference type="PANTHER" id="PTHR33600:SF5">
    <property type="entry name" value="PLASTID DIVISION PROTEIN PDV1"/>
    <property type="match status" value="1"/>
</dbReference>
<dbReference type="PANTHER" id="PTHR33600">
    <property type="entry name" value="PLASTID DIVISION PROTEIN PDV2"/>
    <property type="match status" value="1"/>
</dbReference>
<reference evidence="1" key="1">
    <citation type="submission" date="2020-03" db="EMBL/GenBank/DDBJ databases">
        <title>A high-quality chromosome-level genome assembly of a woody plant with both climbing and erect habits, Rhamnella rubrinervis.</title>
        <authorList>
            <person name="Lu Z."/>
            <person name="Yang Y."/>
            <person name="Zhu X."/>
            <person name="Sun Y."/>
        </authorList>
    </citation>
    <scope>NUCLEOTIDE SEQUENCE</scope>
    <source>
        <strain evidence="1">BYM</strain>
        <tissue evidence="1">Leaf</tissue>
    </source>
</reference>
<dbReference type="InterPro" id="IPR038939">
    <property type="entry name" value="PDV1/PDV2"/>
</dbReference>
<evidence type="ECO:0000313" key="1">
    <source>
        <dbReference type="EMBL" id="KAF3439904.1"/>
    </source>
</evidence>
<keyword evidence="2" id="KW-1185">Reference proteome</keyword>
<dbReference type="GO" id="GO:0010020">
    <property type="term" value="P:chloroplast fission"/>
    <property type="evidence" value="ECO:0007669"/>
    <property type="project" value="InterPro"/>
</dbReference>